<evidence type="ECO:0000313" key="3">
    <source>
        <dbReference type="Proteomes" id="UP001596398"/>
    </source>
</evidence>
<feature type="compositionally biased region" description="Basic and acidic residues" evidence="1">
    <location>
        <begin position="1"/>
        <end position="21"/>
    </location>
</feature>
<gene>
    <name evidence="2" type="ORF">ACFQJ4_11240</name>
</gene>
<protein>
    <submittedName>
        <fullName evidence="2">Uncharacterized protein</fullName>
    </submittedName>
</protein>
<proteinExistence type="predicted"/>
<dbReference type="AlphaFoldDB" id="A0ABD5ZQI4"/>
<organism evidence="2 3">
    <name type="scientific">Halosegnis marinus</name>
    <dbReference type="NCBI Taxonomy" id="3034023"/>
    <lineage>
        <taxon>Archaea</taxon>
        <taxon>Methanobacteriati</taxon>
        <taxon>Methanobacteriota</taxon>
        <taxon>Stenosarchaea group</taxon>
        <taxon>Halobacteria</taxon>
        <taxon>Halobacteriales</taxon>
        <taxon>Natronomonadaceae</taxon>
        <taxon>Halosegnis</taxon>
    </lineage>
</organism>
<reference evidence="2 3" key="1">
    <citation type="journal article" date="2019" name="Int. J. Syst. Evol. Microbiol.">
        <title>The Global Catalogue of Microorganisms (GCM) 10K type strain sequencing project: providing services to taxonomists for standard genome sequencing and annotation.</title>
        <authorList>
            <consortium name="The Broad Institute Genomics Platform"/>
            <consortium name="The Broad Institute Genome Sequencing Center for Infectious Disease"/>
            <person name="Wu L."/>
            <person name="Ma J."/>
        </authorList>
    </citation>
    <scope>NUCLEOTIDE SEQUENCE [LARGE SCALE GENOMIC DNA]</scope>
    <source>
        <strain evidence="2 3">DT85</strain>
    </source>
</reference>
<sequence length="133" mass="14379">MTDPDGRRPPVRARTPERDRPAMATDAVLYSPEADDEYERPLCGLDVRIVPDDEVALVVAPEADAERVARLERLVEFDIAMNCRYGSAAAGRCDPSTDDRLCELSACLGTDALRVAERGLLSPRGGGSCPTFG</sequence>
<evidence type="ECO:0000313" key="2">
    <source>
        <dbReference type="EMBL" id="MFC7235891.1"/>
    </source>
</evidence>
<dbReference type="RefSeq" id="WP_276234031.1">
    <property type="nucleotide sequence ID" value="NZ_CP119802.1"/>
</dbReference>
<name>A0ABD5ZQI4_9EURY</name>
<feature type="region of interest" description="Disordered" evidence="1">
    <location>
        <begin position="1"/>
        <end position="25"/>
    </location>
</feature>
<keyword evidence="3" id="KW-1185">Reference proteome</keyword>
<dbReference type="GeneID" id="79267591"/>
<accession>A0ABD5ZQI4</accession>
<dbReference type="Proteomes" id="UP001596398">
    <property type="component" value="Unassembled WGS sequence"/>
</dbReference>
<dbReference type="EMBL" id="JBHTAP010000001">
    <property type="protein sequence ID" value="MFC7235891.1"/>
    <property type="molecule type" value="Genomic_DNA"/>
</dbReference>
<evidence type="ECO:0000256" key="1">
    <source>
        <dbReference type="SAM" id="MobiDB-lite"/>
    </source>
</evidence>
<comment type="caution">
    <text evidence="2">The sequence shown here is derived from an EMBL/GenBank/DDBJ whole genome shotgun (WGS) entry which is preliminary data.</text>
</comment>